<evidence type="ECO:0000313" key="1">
    <source>
        <dbReference type="EMBL" id="SEB98563.1"/>
    </source>
</evidence>
<name>A0A1H4NTI9_9BRAD</name>
<proteinExistence type="predicted"/>
<accession>A0A1H4NTI9</accession>
<protein>
    <submittedName>
        <fullName evidence="1">Uncharacterized protein</fullName>
    </submittedName>
</protein>
<reference evidence="1 2" key="1">
    <citation type="submission" date="2016-10" db="EMBL/GenBank/DDBJ databases">
        <authorList>
            <person name="de Groot N.N."/>
        </authorList>
    </citation>
    <scope>NUCLEOTIDE SEQUENCE [LARGE SCALE GENOMIC DNA]</scope>
    <source>
        <strain evidence="1 2">MT12</strain>
    </source>
</reference>
<dbReference type="AlphaFoldDB" id="A0A1H4NTI9"/>
<sequence>MAKTLAYQVTVRRIATGCDYHIRLFSHSADHACDRAKDRARFAERISLAKYRELNAKGIACFRVISCEVSADQSRPNA</sequence>
<dbReference type="Proteomes" id="UP000198992">
    <property type="component" value="Unassembled WGS sequence"/>
</dbReference>
<dbReference type="RefSeq" id="WP_092114314.1">
    <property type="nucleotide sequence ID" value="NZ_FNTH01000001.1"/>
</dbReference>
<evidence type="ECO:0000313" key="2">
    <source>
        <dbReference type="Proteomes" id="UP000198992"/>
    </source>
</evidence>
<dbReference type="OrthoDB" id="9898900at2"/>
<organism evidence="1 2">
    <name type="scientific">Bradyrhizobium erythrophlei</name>
    <dbReference type="NCBI Taxonomy" id="1437360"/>
    <lineage>
        <taxon>Bacteria</taxon>
        <taxon>Pseudomonadati</taxon>
        <taxon>Pseudomonadota</taxon>
        <taxon>Alphaproteobacteria</taxon>
        <taxon>Hyphomicrobiales</taxon>
        <taxon>Nitrobacteraceae</taxon>
        <taxon>Bradyrhizobium</taxon>
    </lineage>
</organism>
<gene>
    <name evidence="1" type="ORF">SAMN05444164_0727</name>
</gene>
<dbReference type="EMBL" id="FNTH01000001">
    <property type="protein sequence ID" value="SEB98563.1"/>
    <property type="molecule type" value="Genomic_DNA"/>
</dbReference>